<protein>
    <recommendedName>
        <fullName evidence="3">Outer membrane protein beta-barrel domain-containing protein</fullName>
    </recommendedName>
</protein>
<name>A0ABW5KMD5_9SPHI</name>
<dbReference type="Proteomes" id="UP001597545">
    <property type="component" value="Unassembled WGS sequence"/>
</dbReference>
<reference evidence="2" key="1">
    <citation type="journal article" date="2019" name="Int. J. Syst. Evol. Microbiol.">
        <title>The Global Catalogue of Microorganisms (GCM) 10K type strain sequencing project: providing services to taxonomists for standard genome sequencing and annotation.</title>
        <authorList>
            <consortium name="The Broad Institute Genomics Platform"/>
            <consortium name="The Broad Institute Genome Sequencing Center for Infectious Disease"/>
            <person name="Wu L."/>
            <person name="Ma J."/>
        </authorList>
    </citation>
    <scope>NUCLEOTIDE SEQUENCE [LARGE SCALE GENOMIC DNA]</scope>
    <source>
        <strain evidence="2">KCTC 42662</strain>
    </source>
</reference>
<evidence type="ECO:0008006" key="3">
    <source>
        <dbReference type="Google" id="ProtNLM"/>
    </source>
</evidence>
<proteinExistence type="predicted"/>
<organism evidence="1 2">
    <name type="scientific">Sphingobacterium suaedae</name>
    <dbReference type="NCBI Taxonomy" id="1686402"/>
    <lineage>
        <taxon>Bacteria</taxon>
        <taxon>Pseudomonadati</taxon>
        <taxon>Bacteroidota</taxon>
        <taxon>Sphingobacteriia</taxon>
        <taxon>Sphingobacteriales</taxon>
        <taxon>Sphingobacteriaceae</taxon>
        <taxon>Sphingobacterium</taxon>
    </lineage>
</organism>
<evidence type="ECO:0000313" key="2">
    <source>
        <dbReference type="Proteomes" id="UP001597545"/>
    </source>
</evidence>
<comment type="caution">
    <text evidence="1">The sequence shown here is derived from an EMBL/GenBank/DDBJ whole genome shotgun (WGS) entry which is preliminary data.</text>
</comment>
<keyword evidence="2" id="KW-1185">Reference proteome</keyword>
<dbReference type="EMBL" id="JBHULR010000020">
    <property type="protein sequence ID" value="MFD2549668.1"/>
    <property type="molecule type" value="Genomic_DNA"/>
</dbReference>
<gene>
    <name evidence="1" type="ORF">ACFSR5_18635</name>
</gene>
<feature type="non-terminal residue" evidence="1">
    <location>
        <position position="196"/>
    </location>
</feature>
<sequence length="196" mass="22173">MQKSYYLLLLVALFSGGVARAQYKKIVFSTDVSLSKNMVQPGLITNGTNMIDNKNIQLTPRFAYRFHKRFSLGALYQYGRSDQKYTSQIDFSDQTIIFEAQTKTMTHHVGLFLQSAVYDSEKFALFLEADARKGGTKTEVVIANNATIQNPFANHKQFLSGLHLGGRYQFLKGLGIEARINQLVQYTHTNDKETSL</sequence>
<dbReference type="RefSeq" id="WP_380905988.1">
    <property type="nucleotide sequence ID" value="NZ_JBHULR010000020.1"/>
</dbReference>
<evidence type="ECO:0000313" key="1">
    <source>
        <dbReference type="EMBL" id="MFD2549668.1"/>
    </source>
</evidence>
<accession>A0ABW5KMD5</accession>